<reference evidence="1 2" key="1">
    <citation type="submission" date="2021-04" db="EMBL/GenBank/DDBJ databases">
        <title>Chitinophaga sp. nov., isolated from the rhizosphere soil.</title>
        <authorList>
            <person name="He S."/>
        </authorList>
    </citation>
    <scope>NUCLEOTIDE SEQUENCE [LARGE SCALE GENOMIC DNA]</scope>
    <source>
        <strain evidence="1 2">2R12</strain>
    </source>
</reference>
<evidence type="ECO:0000313" key="1">
    <source>
        <dbReference type="EMBL" id="MBS0028941.1"/>
    </source>
</evidence>
<sequence>MKRIHTIFFSLSAMAAFSSCGKPDYEDKEFYKQEAYIISAESTSATEREISELPAHTFVDTIKYLNAQYDSDTIIDTKTFVAQVKFKVGIGGSLPASQDIRIVVGFDEETIEDYNILKNTSKKTPDPSAYTSNVPYNEKEKGFVVEIKKGTSSASLIFDVPIERTKMSAYDDFAFSLKILRADNVPLSRQYTQFLIAGLLVTKDKTVNWSGFPIPKIPAGKYYSVQLAGNAGENSPDGRTRKYKYITPMSTGDDPQLNNKYIIWGTSAWSFEVFGFHGAGWMYNVLSLVDKDFGTYRVEPVLAGNTNFPAPTFAYSTVQQSSDDNFYDPRLKTLTIHYKNVIGKDYTDVLTFESADFTLDVVRSGGPAPQSWAEVRSKGFNYWLPL</sequence>
<dbReference type="Proteomes" id="UP000676386">
    <property type="component" value="Unassembled WGS sequence"/>
</dbReference>
<dbReference type="RefSeq" id="WP_211974041.1">
    <property type="nucleotide sequence ID" value="NZ_CBFHAM010000042.1"/>
</dbReference>
<evidence type="ECO:0000313" key="2">
    <source>
        <dbReference type="Proteomes" id="UP000676386"/>
    </source>
</evidence>
<gene>
    <name evidence="1" type="ORF">KE626_16595</name>
</gene>
<dbReference type="PROSITE" id="PS51257">
    <property type="entry name" value="PROKAR_LIPOPROTEIN"/>
    <property type="match status" value="1"/>
</dbReference>
<dbReference type="EMBL" id="JAGTXB010000007">
    <property type="protein sequence ID" value="MBS0028941.1"/>
    <property type="molecule type" value="Genomic_DNA"/>
</dbReference>
<name>A0ABS5J1L3_9BACT</name>
<comment type="caution">
    <text evidence="1">The sequence shown here is derived from an EMBL/GenBank/DDBJ whole genome shotgun (WGS) entry which is preliminary data.</text>
</comment>
<proteinExistence type="predicted"/>
<accession>A0ABS5J1L3</accession>
<dbReference type="Gene3D" id="2.60.40.1740">
    <property type="entry name" value="hypothetical protein (bacova_03559)"/>
    <property type="match status" value="1"/>
</dbReference>
<organism evidence="1 2">
    <name type="scientific">Chitinophaga hostae</name>
    <dbReference type="NCBI Taxonomy" id="2831022"/>
    <lineage>
        <taxon>Bacteria</taxon>
        <taxon>Pseudomonadati</taxon>
        <taxon>Bacteroidota</taxon>
        <taxon>Chitinophagia</taxon>
        <taxon>Chitinophagales</taxon>
        <taxon>Chitinophagaceae</taxon>
        <taxon>Chitinophaga</taxon>
    </lineage>
</organism>
<protein>
    <submittedName>
        <fullName evidence="1">DUF1735 domain-containing protein</fullName>
    </submittedName>
</protein>
<keyword evidence="2" id="KW-1185">Reference proteome</keyword>